<comment type="pathway">
    <text evidence="2 12">Amino-acid biosynthesis; L-histidine biosynthesis; L-histidine from 5-phospho-alpha-D-ribose 1-diphosphate: step 5/9.</text>
</comment>
<dbReference type="EMBL" id="BLJN01000006">
    <property type="protein sequence ID" value="GFE83286.1"/>
    <property type="molecule type" value="Genomic_DNA"/>
</dbReference>
<dbReference type="GO" id="GO:0004359">
    <property type="term" value="F:glutaminase activity"/>
    <property type="evidence" value="ECO:0007669"/>
    <property type="project" value="UniProtKB-EC"/>
</dbReference>
<organism evidence="15 16">
    <name type="scientific">Steroidobacter agaridevorans</name>
    <dbReference type="NCBI Taxonomy" id="2695856"/>
    <lineage>
        <taxon>Bacteria</taxon>
        <taxon>Pseudomonadati</taxon>
        <taxon>Pseudomonadota</taxon>
        <taxon>Gammaproteobacteria</taxon>
        <taxon>Steroidobacterales</taxon>
        <taxon>Steroidobacteraceae</taxon>
        <taxon>Steroidobacter</taxon>
    </lineage>
</organism>
<evidence type="ECO:0000256" key="6">
    <source>
        <dbReference type="ARBA" id="ARBA00022801"/>
    </source>
</evidence>
<dbReference type="Pfam" id="PF00117">
    <property type="entry name" value="GATase"/>
    <property type="match status" value="1"/>
</dbReference>
<comment type="catalytic activity">
    <reaction evidence="10 12">
        <text>5-[(5-phospho-1-deoxy-D-ribulos-1-ylimino)methylamino]-1-(5-phospho-beta-D-ribosyl)imidazole-4-carboxamide + L-glutamine = D-erythro-1-(imidazol-4-yl)glycerol 3-phosphate + 5-amino-1-(5-phospho-beta-D-ribosyl)imidazole-4-carboxamide + L-glutamate + H(+)</text>
        <dbReference type="Rhea" id="RHEA:24793"/>
        <dbReference type="ChEBI" id="CHEBI:15378"/>
        <dbReference type="ChEBI" id="CHEBI:29985"/>
        <dbReference type="ChEBI" id="CHEBI:58278"/>
        <dbReference type="ChEBI" id="CHEBI:58359"/>
        <dbReference type="ChEBI" id="CHEBI:58475"/>
        <dbReference type="ChEBI" id="CHEBI:58525"/>
        <dbReference type="EC" id="4.3.2.10"/>
    </reaction>
</comment>
<evidence type="ECO:0000256" key="10">
    <source>
        <dbReference type="ARBA" id="ARBA00047838"/>
    </source>
</evidence>
<dbReference type="EC" id="3.5.1.2" evidence="12"/>
<evidence type="ECO:0000313" key="15">
    <source>
        <dbReference type="EMBL" id="GFE83286.1"/>
    </source>
</evidence>
<comment type="caution">
    <text evidence="15">The sequence shown here is derived from an EMBL/GenBank/DDBJ whole genome shotgun (WGS) entry which is preliminary data.</text>
</comment>
<gene>
    <name evidence="12 15" type="primary">hisH</name>
    <name evidence="15" type="ORF">GCM10011487_52860</name>
</gene>
<proteinExistence type="inferred from homology"/>
<evidence type="ECO:0000259" key="14">
    <source>
        <dbReference type="Pfam" id="PF00117"/>
    </source>
</evidence>
<dbReference type="Gene3D" id="3.40.50.880">
    <property type="match status" value="1"/>
</dbReference>
<dbReference type="AlphaFoldDB" id="A0A829YLA6"/>
<evidence type="ECO:0000256" key="7">
    <source>
        <dbReference type="ARBA" id="ARBA00022962"/>
    </source>
</evidence>
<comment type="function">
    <text evidence="12">IGPS catalyzes the conversion of PRFAR and glutamine to IGP, AICAR and glutamate. The HisH subunit catalyzes the hydrolysis of glutamine to glutamate and ammonia as part of the synthesis of IGP and AICAR. The resulting ammonia molecule is channeled to the active site of HisF.</text>
</comment>
<dbReference type="GO" id="GO:0000107">
    <property type="term" value="F:imidazoleglycerol-phosphate synthase activity"/>
    <property type="evidence" value="ECO:0007669"/>
    <property type="project" value="UniProtKB-UniRule"/>
</dbReference>
<dbReference type="NCBIfam" id="TIGR01855">
    <property type="entry name" value="IMP_synth_hisH"/>
    <property type="match status" value="1"/>
</dbReference>
<dbReference type="InterPro" id="IPR029062">
    <property type="entry name" value="Class_I_gatase-like"/>
</dbReference>
<comment type="subunit">
    <text evidence="3 12">Heterodimer of HisH and HisF.</text>
</comment>
<evidence type="ECO:0000313" key="16">
    <source>
        <dbReference type="Proteomes" id="UP000445000"/>
    </source>
</evidence>
<keyword evidence="9 12" id="KW-0456">Lyase</keyword>
<dbReference type="GO" id="GO:0005737">
    <property type="term" value="C:cytoplasm"/>
    <property type="evidence" value="ECO:0007669"/>
    <property type="project" value="UniProtKB-SubCell"/>
</dbReference>
<evidence type="ECO:0000256" key="13">
    <source>
        <dbReference type="PIRSR" id="PIRSR000495-1"/>
    </source>
</evidence>
<feature type="domain" description="Glutamine amidotransferase" evidence="14">
    <location>
        <begin position="5"/>
        <end position="194"/>
    </location>
</feature>
<evidence type="ECO:0000256" key="12">
    <source>
        <dbReference type="HAMAP-Rule" id="MF_00278"/>
    </source>
</evidence>
<evidence type="ECO:0000256" key="4">
    <source>
        <dbReference type="ARBA" id="ARBA00022490"/>
    </source>
</evidence>
<reference evidence="16" key="1">
    <citation type="submission" date="2020-01" db="EMBL/GenBank/DDBJ databases">
        <title>'Steroidobacter agaridevorans' sp. nov., agar-degrading bacteria isolated from rhizosphere soils.</title>
        <authorList>
            <person name="Ikenaga M."/>
            <person name="Kataoka M."/>
            <person name="Murouchi A."/>
            <person name="Katsuragi S."/>
            <person name="Sakai M."/>
        </authorList>
    </citation>
    <scope>NUCLEOTIDE SEQUENCE [LARGE SCALE GENOMIC DNA]</scope>
    <source>
        <strain evidence="16">YU21-B</strain>
    </source>
</reference>
<evidence type="ECO:0000256" key="11">
    <source>
        <dbReference type="ARBA" id="ARBA00049534"/>
    </source>
</evidence>
<accession>A0A829YLA6</accession>
<sequence>MQLAIIDSGGANIASLRYAIDRLGVASELTTDPAKVRAASHVILPGVGAAADCMSRLQKTPGLVDTIRKLRQPMLGICVGMQLLFESSEEGEVPCLGLLPGRVRRFADRDDLPVPHMGWNQLEFEPGSPLLKDIQPGDHVYFVHSYSAPVSPLTVASATYGEQFSALVQSGNVFGAQFHPERSARIGSLLLRNFLQLQQTQ</sequence>
<dbReference type="PANTHER" id="PTHR42701:SF1">
    <property type="entry name" value="IMIDAZOLE GLYCEROL PHOSPHATE SYNTHASE SUBUNIT HISH"/>
    <property type="match status" value="1"/>
</dbReference>
<evidence type="ECO:0000256" key="3">
    <source>
        <dbReference type="ARBA" id="ARBA00011152"/>
    </source>
</evidence>
<dbReference type="RefSeq" id="WP_161814925.1">
    <property type="nucleotide sequence ID" value="NZ_BLJN01000006.1"/>
</dbReference>
<comment type="subcellular location">
    <subcellularLocation>
        <location evidence="1 12">Cytoplasm</location>
    </subcellularLocation>
</comment>
<keyword evidence="6 12" id="KW-0378">Hydrolase</keyword>
<protein>
    <recommendedName>
        <fullName evidence="12">Imidazole glycerol phosphate synthase subunit HisH</fullName>
        <ecNumber evidence="12">4.3.2.10</ecNumber>
    </recommendedName>
    <alternativeName>
        <fullName evidence="12">IGP synthase glutaminase subunit</fullName>
        <ecNumber evidence="12">3.5.1.2</ecNumber>
    </alternativeName>
    <alternativeName>
        <fullName evidence="12">IGP synthase subunit HisH</fullName>
    </alternativeName>
    <alternativeName>
        <fullName evidence="12">ImGP synthase subunit HisH</fullName>
        <shortName evidence="12">IGPS subunit HisH</shortName>
    </alternativeName>
</protein>
<dbReference type="PANTHER" id="PTHR42701">
    <property type="entry name" value="IMIDAZOLE GLYCEROL PHOSPHATE SYNTHASE SUBUNIT HISH"/>
    <property type="match status" value="1"/>
</dbReference>
<keyword evidence="4 12" id="KW-0963">Cytoplasm</keyword>
<evidence type="ECO:0000256" key="2">
    <source>
        <dbReference type="ARBA" id="ARBA00005091"/>
    </source>
</evidence>
<name>A0A829YLA6_9GAMM</name>
<dbReference type="InterPro" id="IPR010139">
    <property type="entry name" value="Imidazole-glycPsynth_HisH"/>
</dbReference>
<dbReference type="InterPro" id="IPR017926">
    <property type="entry name" value="GATASE"/>
</dbReference>
<dbReference type="UniPathway" id="UPA00031">
    <property type="reaction ID" value="UER00010"/>
</dbReference>
<dbReference type="PIRSF" id="PIRSF000495">
    <property type="entry name" value="Amidotransf_hisH"/>
    <property type="match status" value="1"/>
</dbReference>
<dbReference type="GO" id="GO:0000105">
    <property type="term" value="P:L-histidine biosynthetic process"/>
    <property type="evidence" value="ECO:0007669"/>
    <property type="project" value="UniProtKB-UniRule"/>
</dbReference>
<comment type="catalytic activity">
    <reaction evidence="11 12">
        <text>L-glutamine + H2O = L-glutamate + NH4(+)</text>
        <dbReference type="Rhea" id="RHEA:15889"/>
        <dbReference type="ChEBI" id="CHEBI:15377"/>
        <dbReference type="ChEBI" id="CHEBI:28938"/>
        <dbReference type="ChEBI" id="CHEBI:29985"/>
        <dbReference type="ChEBI" id="CHEBI:58359"/>
        <dbReference type="EC" id="3.5.1.2"/>
    </reaction>
</comment>
<dbReference type="PROSITE" id="PS51273">
    <property type="entry name" value="GATASE_TYPE_1"/>
    <property type="match status" value="1"/>
</dbReference>
<feature type="active site" description="Nucleophile" evidence="12 13">
    <location>
        <position position="78"/>
    </location>
</feature>
<dbReference type="CDD" id="cd01748">
    <property type="entry name" value="GATase1_IGP_Synthase"/>
    <property type="match status" value="1"/>
</dbReference>
<evidence type="ECO:0000256" key="5">
    <source>
        <dbReference type="ARBA" id="ARBA00022605"/>
    </source>
</evidence>
<dbReference type="EC" id="4.3.2.10" evidence="12"/>
<evidence type="ECO:0000256" key="1">
    <source>
        <dbReference type="ARBA" id="ARBA00004496"/>
    </source>
</evidence>
<dbReference type="HAMAP" id="MF_00278">
    <property type="entry name" value="HisH"/>
    <property type="match status" value="1"/>
</dbReference>
<dbReference type="SUPFAM" id="SSF52317">
    <property type="entry name" value="Class I glutamine amidotransferase-like"/>
    <property type="match status" value="1"/>
</dbReference>
<keyword evidence="16" id="KW-1185">Reference proteome</keyword>
<evidence type="ECO:0000256" key="8">
    <source>
        <dbReference type="ARBA" id="ARBA00023102"/>
    </source>
</evidence>
<keyword evidence="8 12" id="KW-0368">Histidine biosynthesis</keyword>
<keyword evidence="5 12" id="KW-0028">Amino-acid biosynthesis</keyword>
<dbReference type="FunFam" id="3.40.50.880:FF:000009">
    <property type="entry name" value="Imidazole glycerol phosphate synthase subunit HisH"/>
    <property type="match status" value="1"/>
</dbReference>
<feature type="active site" evidence="12 13">
    <location>
        <position position="179"/>
    </location>
</feature>
<dbReference type="GO" id="GO:0016829">
    <property type="term" value="F:lyase activity"/>
    <property type="evidence" value="ECO:0007669"/>
    <property type="project" value="UniProtKB-KW"/>
</dbReference>
<evidence type="ECO:0000256" key="9">
    <source>
        <dbReference type="ARBA" id="ARBA00023239"/>
    </source>
</evidence>
<keyword evidence="7 12" id="KW-0315">Glutamine amidotransferase</keyword>
<feature type="active site" evidence="12 13">
    <location>
        <position position="181"/>
    </location>
</feature>
<dbReference type="Proteomes" id="UP000445000">
    <property type="component" value="Unassembled WGS sequence"/>
</dbReference>